<keyword evidence="3 5" id="KW-0479">Metal-binding</keyword>
<feature type="binding site" evidence="5">
    <location>
        <position position="164"/>
    </location>
    <ligand>
        <name>Mn(2+)</name>
        <dbReference type="ChEBI" id="CHEBI:29035"/>
    </ligand>
</feature>
<comment type="catalytic activity">
    <reaction evidence="6">
        <text>2 superoxide + 2 H(+) = H2O2 + O2</text>
        <dbReference type="Rhea" id="RHEA:20696"/>
        <dbReference type="ChEBI" id="CHEBI:15378"/>
        <dbReference type="ChEBI" id="CHEBI:15379"/>
        <dbReference type="ChEBI" id="CHEBI:16240"/>
        <dbReference type="ChEBI" id="CHEBI:18421"/>
        <dbReference type="EC" id="1.15.1.1"/>
    </reaction>
</comment>
<sequence>MAHKLPDLPFAPDSLEPHLSAKTFGIHHGKHHAAYVAKLNAALEGQSGLAGKSLEDLIRNLDQVPADIAKAVRLNGCQHYNHSMFWTVMKAGGGGEPTGELAEAINGTFGSFATFKEKFSAAAATQFGSGWAWLSIQNGKLDLTATSNEDTPLAHGGTPLLTIDVWEHAYYLDYQNARPKYIETFVDKLINWEFVQKNLGA</sequence>
<dbReference type="SUPFAM" id="SSF54719">
    <property type="entry name" value="Fe,Mn superoxide dismutase (SOD), C-terminal domain"/>
    <property type="match status" value="1"/>
</dbReference>
<dbReference type="Gene3D" id="3.55.40.20">
    <property type="entry name" value="Iron/manganese superoxide dismutase, C-terminal domain"/>
    <property type="match status" value="1"/>
</dbReference>
<dbReference type="Gene3D" id="1.10.287.990">
    <property type="entry name" value="Fe,Mn superoxide dismutase (SOD) domain"/>
    <property type="match status" value="1"/>
</dbReference>
<evidence type="ECO:0000256" key="3">
    <source>
        <dbReference type="ARBA" id="ARBA00022723"/>
    </source>
</evidence>
<evidence type="ECO:0000256" key="4">
    <source>
        <dbReference type="ARBA" id="ARBA00023002"/>
    </source>
</evidence>
<dbReference type="PROSITE" id="PS00088">
    <property type="entry name" value="SOD_MN"/>
    <property type="match status" value="1"/>
</dbReference>
<dbReference type="InterPro" id="IPR001189">
    <property type="entry name" value="Mn/Fe_SOD"/>
</dbReference>
<comment type="function">
    <text evidence="6">Destroys radicals which are normally produced within the cells and which are toxic to biological systems.</text>
</comment>
<evidence type="ECO:0000256" key="2">
    <source>
        <dbReference type="ARBA" id="ARBA00012682"/>
    </source>
</evidence>
<comment type="similarity">
    <text evidence="1 6">Belongs to the iron/manganese superoxide dismutase family.</text>
</comment>
<dbReference type="InterPro" id="IPR036324">
    <property type="entry name" value="Mn/Fe_SOD_N_sf"/>
</dbReference>
<dbReference type="InterPro" id="IPR019831">
    <property type="entry name" value="Mn/Fe_SOD_N"/>
</dbReference>
<feature type="domain" description="Manganese/iron superoxide dismutase N-terminal" evidence="7">
    <location>
        <begin position="3"/>
        <end position="90"/>
    </location>
</feature>
<evidence type="ECO:0000256" key="1">
    <source>
        <dbReference type="ARBA" id="ARBA00008714"/>
    </source>
</evidence>
<dbReference type="EC" id="1.15.1.1" evidence="2 6"/>
<organism evidence="9 10">
    <name type="scientific">Candidatus Polarisedimenticola svalbardensis</name>
    <dbReference type="NCBI Taxonomy" id="2886004"/>
    <lineage>
        <taxon>Bacteria</taxon>
        <taxon>Pseudomonadati</taxon>
        <taxon>Acidobacteriota</taxon>
        <taxon>Candidatus Polarisedimenticolia</taxon>
        <taxon>Candidatus Polarisedimenticolales</taxon>
        <taxon>Candidatus Polarisedimenticolaceae</taxon>
        <taxon>Candidatus Polarisedimenticola</taxon>
    </lineage>
</organism>
<dbReference type="FunFam" id="3.55.40.20:FF:000001">
    <property type="entry name" value="Superoxide dismutase"/>
    <property type="match status" value="1"/>
</dbReference>
<dbReference type="Pfam" id="PF02777">
    <property type="entry name" value="Sod_Fe_C"/>
    <property type="match status" value="1"/>
</dbReference>
<dbReference type="GO" id="GO:0004784">
    <property type="term" value="F:superoxide dismutase activity"/>
    <property type="evidence" value="ECO:0007669"/>
    <property type="project" value="UniProtKB-EC"/>
</dbReference>
<dbReference type="Pfam" id="PF00081">
    <property type="entry name" value="Sod_Fe_N"/>
    <property type="match status" value="1"/>
</dbReference>
<reference evidence="9 10" key="1">
    <citation type="submission" date="2020-08" db="EMBL/GenBank/DDBJ databases">
        <title>Acidobacteriota in marine sediments use diverse sulfur dissimilation pathways.</title>
        <authorList>
            <person name="Wasmund K."/>
        </authorList>
    </citation>
    <scope>NUCLEOTIDE SEQUENCE [LARGE SCALE GENOMIC DNA]</scope>
    <source>
        <strain evidence="9">MAG AM4</strain>
    </source>
</reference>
<dbReference type="GO" id="GO:0005737">
    <property type="term" value="C:cytoplasm"/>
    <property type="evidence" value="ECO:0007669"/>
    <property type="project" value="TreeGrafter"/>
</dbReference>
<feature type="binding site" evidence="5">
    <location>
        <position position="82"/>
    </location>
    <ligand>
        <name>Mn(2+)</name>
        <dbReference type="ChEBI" id="CHEBI:29035"/>
    </ligand>
</feature>
<dbReference type="PANTHER" id="PTHR43595:SF2">
    <property type="entry name" value="SMALL RIBOSOMAL SUBUNIT PROTEIN MS42"/>
    <property type="match status" value="1"/>
</dbReference>
<evidence type="ECO:0000313" key="9">
    <source>
        <dbReference type="EMBL" id="MBD3869604.1"/>
    </source>
</evidence>
<evidence type="ECO:0000259" key="8">
    <source>
        <dbReference type="Pfam" id="PF02777"/>
    </source>
</evidence>
<dbReference type="GO" id="GO:0046872">
    <property type="term" value="F:metal ion binding"/>
    <property type="evidence" value="ECO:0007669"/>
    <property type="project" value="UniProtKB-KW"/>
</dbReference>
<dbReference type="InterPro" id="IPR019832">
    <property type="entry name" value="Mn/Fe_SOD_C"/>
</dbReference>
<comment type="caution">
    <text evidence="9">The sequence shown here is derived from an EMBL/GenBank/DDBJ whole genome shotgun (WGS) entry which is preliminary data.</text>
</comment>
<evidence type="ECO:0000256" key="5">
    <source>
        <dbReference type="PIRSR" id="PIRSR000349-1"/>
    </source>
</evidence>
<evidence type="ECO:0000259" key="7">
    <source>
        <dbReference type="Pfam" id="PF00081"/>
    </source>
</evidence>
<feature type="domain" description="Manganese/iron superoxide dismutase C-terminal" evidence="8">
    <location>
        <begin position="97"/>
        <end position="198"/>
    </location>
</feature>
<dbReference type="EMBL" id="JACXWD010000124">
    <property type="protein sequence ID" value="MBD3869604.1"/>
    <property type="molecule type" value="Genomic_DNA"/>
</dbReference>
<evidence type="ECO:0000256" key="6">
    <source>
        <dbReference type="RuleBase" id="RU000414"/>
    </source>
</evidence>
<name>A0A8J6Y4Z3_9BACT</name>
<keyword evidence="4 6" id="KW-0560">Oxidoreductase</keyword>
<protein>
    <recommendedName>
        <fullName evidence="2 6">Superoxide dismutase</fullName>
        <ecNumber evidence="2 6">1.15.1.1</ecNumber>
    </recommendedName>
</protein>
<dbReference type="Proteomes" id="UP000648239">
    <property type="component" value="Unassembled WGS sequence"/>
</dbReference>
<dbReference type="InterPro" id="IPR036314">
    <property type="entry name" value="SOD_C_sf"/>
</dbReference>
<dbReference type="AlphaFoldDB" id="A0A8J6Y4Z3"/>
<gene>
    <name evidence="9" type="ORF">IFK94_15900</name>
</gene>
<accession>A0A8J6Y4Z3</accession>
<proteinExistence type="inferred from homology"/>
<feature type="binding site" evidence="5">
    <location>
        <position position="27"/>
    </location>
    <ligand>
        <name>Mn(2+)</name>
        <dbReference type="ChEBI" id="CHEBI:29035"/>
    </ligand>
</feature>
<evidence type="ECO:0000313" key="10">
    <source>
        <dbReference type="Proteomes" id="UP000648239"/>
    </source>
</evidence>
<dbReference type="PANTHER" id="PTHR43595">
    <property type="entry name" value="37S RIBOSOMAL PROTEIN S26, MITOCHONDRIAL"/>
    <property type="match status" value="1"/>
</dbReference>
<feature type="binding site" evidence="5">
    <location>
        <position position="168"/>
    </location>
    <ligand>
        <name>Mn(2+)</name>
        <dbReference type="ChEBI" id="CHEBI:29035"/>
    </ligand>
</feature>
<dbReference type="InterPro" id="IPR019833">
    <property type="entry name" value="Mn/Fe_SOD_BS"/>
</dbReference>
<dbReference type="PIRSF" id="PIRSF000349">
    <property type="entry name" value="SODismutase"/>
    <property type="match status" value="1"/>
</dbReference>
<dbReference type="SUPFAM" id="SSF46609">
    <property type="entry name" value="Fe,Mn superoxide dismutase (SOD), N-terminal domain"/>
    <property type="match status" value="1"/>
</dbReference>
<dbReference type="PRINTS" id="PR01703">
    <property type="entry name" value="MNSODISMTASE"/>
</dbReference>